<evidence type="ECO:0000256" key="6">
    <source>
        <dbReference type="ARBA" id="ARBA00023136"/>
    </source>
</evidence>
<dbReference type="Pfam" id="PF02361">
    <property type="entry name" value="CbiQ"/>
    <property type="match status" value="1"/>
</dbReference>
<dbReference type="InterPro" id="IPR012809">
    <property type="entry name" value="ECF_CbiQ"/>
</dbReference>
<dbReference type="InterPro" id="IPR051611">
    <property type="entry name" value="ECF_transporter_component"/>
</dbReference>
<reference evidence="8 9" key="1">
    <citation type="submission" date="2012-02" db="EMBL/GenBank/DDBJ databases">
        <title>Shotgun genome sequence of Phaeospirillum photometricum DSM 122.</title>
        <authorList>
            <person name="Duquesne K."/>
            <person name="Sturgis J."/>
        </authorList>
    </citation>
    <scope>NUCLEOTIDE SEQUENCE [LARGE SCALE GENOMIC DNA]</scope>
    <source>
        <strain evidence="9">DSM122</strain>
    </source>
</reference>
<keyword evidence="5 7" id="KW-1133">Transmembrane helix</keyword>
<dbReference type="Proteomes" id="UP000033220">
    <property type="component" value="Chromosome DSM 122"/>
</dbReference>
<evidence type="ECO:0000256" key="4">
    <source>
        <dbReference type="ARBA" id="ARBA00022692"/>
    </source>
</evidence>
<evidence type="ECO:0000256" key="2">
    <source>
        <dbReference type="ARBA" id="ARBA00008564"/>
    </source>
</evidence>
<dbReference type="KEGG" id="rpm:RSPPHO_02679"/>
<feature type="transmembrane region" description="Helical" evidence="7">
    <location>
        <begin position="68"/>
        <end position="90"/>
    </location>
</feature>
<comment type="similarity">
    <text evidence="2">Belongs to the CbiQ family.</text>
</comment>
<evidence type="ECO:0000256" key="5">
    <source>
        <dbReference type="ARBA" id="ARBA00022989"/>
    </source>
</evidence>
<dbReference type="NCBIfam" id="TIGR02454">
    <property type="entry name" value="ECF_T_CbiQ"/>
    <property type="match status" value="1"/>
</dbReference>
<evidence type="ECO:0000256" key="1">
    <source>
        <dbReference type="ARBA" id="ARBA00004651"/>
    </source>
</evidence>
<keyword evidence="6 7" id="KW-0472">Membrane</keyword>
<organism evidence="8 9">
    <name type="scientific">Pararhodospirillum photometricum DSM 122</name>
    <dbReference type="NCBI Taxonomy" id="1150469"/>
    <lineage>
        <taxon>Bacteria</taxon>
        <taxon>Pseudomonadati</taxon>
        <taxon>Pseudomonadota</taxon>
        <taxon>Alphaproteobacteria</taxon>
        <taxon>Rhodospirillales</taxon>
        <taxon>Rhodospirillaceae</taxon>
        <taxon>Pararhodospirillum</taxon>
    </lineage>
</organism>
<dbReference type="STRING" id="1150469.RSPPHO_02679"/>
<protein>
    <submittedName>
        <fullName evidence="8">Cobalt transport protein</fullName>
    </submittedName>
</protein>
<name>H6SNH4_PARPM</name>
<proteinExistence type="inferred from homology"/>
<evidence type="ECO:0000313" key="9">
    <source>
        <dbReference type="Proteomes" id="UP000033220"/>
    </source>
</evidence>
<keyword evidence="3" id="KW-1003">Cell membrane</keyword>
<feature type="transmembrane region" description="Helical" evidence="7">
    <location>
        <begin position="110"/>
        <end position="129"/>
    </location>
</feature>
<keyword evidence="9" id="KW-1185">Reference proteome</keyword>
<dbReference type="eggNOG" id="COG0619">
    <property type="taxonomic scope" value="Bacteria"/>
</dbReference>
<accession>H6SNH4</accession>
<sequence>MGGEVRVIFVEQPAIGPGEALVRVVFAAAFAGVVAGLDRPVALGAAVVLAIIALGVGKVGLRQIAGRLVALEALVLLAVLTVPFGVPGVPVFTWGPLVATQEGLGRAADLGMSASAVALMLLAVVAPLGPGRLGSALGRLGVPARLVHLLLLMVRYLEVIAAELARVRAAQKLRGFRPGANRHTVRTLGYLVGMSLVRALERAERVHDAMRCRGFSGGLVAFDAPTLTRREVGLSVGGAAALAGLVFLELGSGEVWPWFR</sequence>
<keyword evidence="4 7" id="KW-0812">Transmembrane</keyword>
<evidence type="ECO:0000313" key="8">
    <source>
        <dbReference type="EMBL" id="CCG09305.1"/>
    </source>
</evidence>
<feature type="transmembrane region" description="Helical" evidence="7">
    <location>
        <begin position="43"/>
        <end position="61"/>
    </location>
</feature>
<dbReference type="HOGENOM" id="CLU_056469_1_3_5"/>
<feature type="transmembrane region" description="Helical" evidence="7">
    <location>
        <begin position="20"/>
        <end position="37"/>
    </location>
</feature>
<dbReference type="InterPro" id="IPR003339">
    <property type="entry name" value="ABC/ECF_trnsptr_transmembrane"/>
</dbReference>
<dbReference type="AlphaFoldDB" id="H6SNH4"/>
<gene>
    <name evidence="8" type="ORF">RSPPHO_02679</name>
</gene>
<dbReference type="PATRIC" id="fig|1150469.3.peg.3044"/>
<comment type="subcellular location">
    <subcellularLocation>
        <location evidence="1">Cell membrane</location>
        <topology evidence="1">Multi-pass membrane protein</topology>
    </subcellularLocation>
</comment>
<dbReference type="EMBL" id="HE663493">
    <property type="protein sequence ID" value="CCG09305.1"/>
    <property type="molecule type" value="Genomic_DNA"/>
</dbReference>
<evidence type="ECO:0000256" key="7">
    <source>
        <dbReference type="SAM" id="Phobius"/>
    </source>
</evidence>
<dbReference type="PANTHER" id="PTHR34857">
    <property type="entry name" value="SLL0384 PROTEIN"/>
    <property type="match status" value="1"/>
</dbReference>
<dbReference type="GO" id="GO:0006824">
    <property type="term" value="P:cobalt ion transport"/>
    <property type="evidence" value="ECO:0007669"/>
    <property type="project" value="InterPro"/>
</dbReference>
<evidence type="ECO:0000256" key="3">
    <source>
        <dbReference type="ARBA" id="ARBA00022475"/>
    </source>
</evidence>
<dbReference type="CDD" id="cd16914">
    <property type="entry name" value="EcfT"/>
    <property type="match status" value="1"/>
</dbReference>
<dbReference type="PANTHER" id="PTHR34857:SF2">
    <property type="entry name" value="SLL0384 PROTEIN"/>
    <property type="match status" value="1"/>
</dbReference>
<dbReference type="GO" id="GO:0043190">
    <property type="term" value="C:ATP-binding cassette (ABC) transporter complex"/>
    <property type="evidence" value="ECO:0007669"/>
    <property type="project" value="InterPro"/>
</dbReference>